<reference evidence="2 3" key="1">
    <citation type="submission" date="2017-04" db="EMBL/GenBank/DDBJ databases">
        <authorList>
            <person name="Afonso C.L."/>
            <person name="Miller P.J."/>
            <person name="Scott M.A."/>
            <person name="Spackman E."/>
            <person name="Goraichik I."/>
            <person name="Dimitrov K.M."/>
            <person name="Suarez D.L."/>
            <person name="Swayne D.E."/>
        </authorList>
    </citation>
    <scope>NUCLEOTIDE SEQUENCE [LARGE SCALE GENOMIC DNA]</scope>
    <source>
        <strain evidence="2 3">DSM 23236</strain>
    </source>
</reference>
<dbReference type="AlphaFoldDB" id="A0A1W1XJU3"/>
<evidence type="ECO:0000256" key="1">
    <source>
        <dbReference type="SAM" id="Phobius"/>
    </source>
</evidence>
<sequence length="181" mass="20006">MHLQHFHGDAGVVAGRDVRVGQLQQQFISDHASTLAAQEQQFAKQTGIWASAPARVGLDLLMHQDVSAKSLAKIWQKGLYFHDDQFDLKIFPGTPVIYWLVMAGLTCITIAMGTCMAFNAAVAIIAPLIFGWLFVFGVAILLTNGEYARYTISKRIEPLVDSVNRQLPAALAAWRQRQAQP</sequence>
<protein>
    <submittedName>
        <fullName evidence="2">Uncharacterized protein</fullName>
    </submittedName>
</protein>
<keyword evidence="3" id="KW-1185">Reference proteome</keyword>
<accession>A0A1W1XJU3</accession>
<proteinExistence type="predicted"/>
<gene>
    <name evidence="2" type="ORF">SAMN02745857_01793</name>
</gene>
<name>A0A1W1XJU3_9NEIS</name>
<feature type="transmembrane region" description="Helical" evidence="1">
    <location>
        <begin position="96"/>
        <end position="114"/>
    </location>
</feature>
<feature type="transmembrane region" description="Helical" evidence="1">
    <location>
        <begin position="120"/>
        <end position="142"/>
    </location>
</feature>
<keyword evidence="1" id="KW-0812">Transmembrane</keyword>
<keyword evidence="1" id="KW-1133">Transmembrane helix</keyword>
<evidence type="ECO:0000313" key="3">
    <source>
        <dbReference type="Proteomes" id="UP000192761"/>
    </source>
</evidence>
<dbReference type="Proteomes" id="UP000192761">
    <property type="component" value="Unassembled WGS sequence"/>
</dbReference>
<evidence type="ECO:0000313" key="2">
    <source>
        <dbReference type="EMBL" id="SMC24256.1"/>
    </source>
</evidence>
<keyword evidence="1" id="KW-0472">Membrane</keyword>
<organism evidence="2 3">
    <name type="scientific">Andreprevotia lacus DSM 23236</name>
    <dbReference type="NCBI Taxonomy" id="1121001"/>
    <lineage>
        <taxon>Bacteria</taxon>
        <taxon>Pseudomonadati</taxon>
        <taxon>Pseudomonadota</taxon>
        <taxon>Betaproteobacteria</taxon>
        <taxon>Neisseriales</taxon>
        <taxon>Chitinibacteraceae</taxon>
        <taxon>Andreprevotia</taxon>
    </lineage>
</organism>
<dbReference type="EMBL" id="FWXD01000009">
    <property type="protein sequence ID" value="SMC24256.1"/>
    <property type="molecule type" value="Genomic_DNA"/>
</dbReference>